<accession>A0A4U6T1F1</accession>
<feature type="region of interest" description="Disordered" evidence="1">
    <location>
        <begin position="159"/>
        <end position="224"/>
    </location>
</feature>
<dbReference type="EMBL" id="CM016560">
    <property type="protein sequence ID" value="TKV94258.1"/>
    <property type="molecule type" value="Genomic_DNA"/>
</dbReference>
<keyword evidence="3" id="KW-1185">Reference proteome</keyword>
<evidence type="ECO:0000313" key="2">
    <source>
        <dbReference type="EMBL" id="TKV94258.1"/>
    </source>
</evidence>
<protein>
    <submittedName>
        <fullName evidence="2">Uncharacterized protein</fullName>
    </submittedName>
</protein>
<dbReference type="Proteomes" id="UP000298652">
    <property type="component" value="Chromosome 9"/>
</dbReference>
<evidence type="ECO:0000313" key="3">
    <source>
        <dbReference type="Proteomes" id="UP000298652"/>
    </source>
</evidence>
<evidence type="ECO:0000256" key="1">
    <source>
        <dbReference type="SAM" id="MobiDB-lite"/>
    </source>
</evidence>
<dbReference type="AlphaFoldDB" id="A0A4U6T1F1"/>
<proteinExistence type="predicted"/>
<sequence length="293" mass="31579">MDGIGSFAAASLSMRRLLSLTQPAPATAPPPIPTHPAHFPLVRRLLQLRLTVQIGHRPSQAGDARNSSWTGCGRGPEQLSQDRRWNAVSTVVFSKLRPASHRRSPATGENPRAPPPPLLRAPGCPTPPPEPHPVPAPMRPCVAAHLGPAQRRRQAELAVLPSRHTPPGCADSAKPSRSSPSARPSAPSYPWPKRRRRRPRHGPATGHLHCPPGRAFRSAAPPPLSRFTTIVPQEVQSSERQGMTSAAERSALDRFSVIAALVTCAIRTVMFTGATVVTSHSLFTDKFTQVCTN</sequence>
<organism evidence="2 3">
    <name type="scientific">Setaria viridis</name>
    <name type="common">Green bristlegrass</name>
    <name type="synonym">Setaria italica subsp. viridis</name>
    <dbReference type="NCBI Taxonomy" id="4556"/>
    <lineage>
        <taxon>Eukaryota</taxon>
        <taxon>Viridiplantae</taxon>
        <taxon>Streptophyta</taxon>
        <taxon>Embryophyta</taxon>
        <taxon>Tracheophyta</taxon>
        <taxon>Spermatophyta</taxon>
        <taxon>Magnoliopsida</taxon>
        <taxon>Liliopsida</taxon>
        <taxon>Poales</taxon>
        <taxon>Poaceae</taxon>
        <taxon>PACMAD clade</taxon>
        <taxon>Panicoideae</taxon>
        <taxon>Panicodae</taxon>
        <taxon>Paniceae</taxon>
        <taxon>Cenchrinae</taxon>
        <taxon>Setaria</taxon>
    </lineage>
</organism>
<feature type="region of interest" description="Disordered" evidence="1">
    <location>
        <begin position="56"/>
        <end position="141"/>
    </location>
</feature>
<reference evidence="2" key="1">
    <citation type="submission" date="2019-03" db="EMBL/GenBank/DDBJ databases">
        <title>WGS assembly of Setaria viridis.</title>
        <authorList>
            <person name="Huang P."/>
            <person name="Jenkins J."/>
            <person name="Grimwood J."/>
            <person name="Barry K."/>
            <person name="Healey A."/>
            <person name="Mamidi S."/>
            <person name="Sreedasyam A."/>
            <person name="Shu S."/>
            <person name="Feldman M."/>
            <person name="Wu J."/>
            <person name="Yu Y."/>
            <person name="Chen C."/>
            <person name="Johnson J."/>
            <person name="Rokhsar D."/>
            <person name="Baxter I."/>
            <person name="Schmutz J."/>
            <person name="Brutnell T."/>
            <person name="Kellogg E."/>
        </authorList>
    </citation>
    <scope>NUCLEOTIDE SEQUENCE [LARGE SCALE GENOMIC DNA]</scope>
</reference>
<gene>
    <name evidence="2" type="ORF">SEVIR_9G282050v2</name>
</gene>
<feature type="compositionally biased region" description="Low complexity" evidence="1">
    <location>
        <begin position="170"/>
        <end position="188"/>
    </location>
</feature>
<feature type="compositionally biased region" description="Pro residues" evidence="1">
    <location>
        <begin position="112"/>
        <end position="138"/>
    </location>
</feature>
<dbReference type="Gramene" id="TKV94258">
    <property type="protein sequence ID" value="TKV94258"/>
    <property type="gene ID" value="SEVIR_9G282050v2"/>
</dbReference>
<feature type="compositionally biased region" description="Basic residues" evidence="1">
    <location>
        <begin position="192"/>
        <end position="201"/>
    </location>
</feature>
<name>A0A4U6T1F1_SETVI</name>